<dbReference type="Gene3D" id="3.15.10.10">
    <property type="entry name" value="Bactericidal permeability-increasing protein, domain 1"/>
    <property type="match status" value="1"/>
</dbReference>
<keyword evidence="3" id="KW-1185">Reference proteome</keyword>
<comment type="caution">
    <text evidence="2">The sequence shown here is derived from an EMBL/GenBank/DDBJ whole genome shotgun (WGS) entry which is preliminary data.</text>
</comment>
<evidence type="ECO:0000256" key="1">
    <source>
        <dbReference type="SAM" id="MobiDB-lite"/>
    </source>
</evidence>
<proteinExistence type="predicted"/>
<evidence type="ECO:0000313" key="3">
    <source>
        <dbReference type="Proteomes" id="UP000253551"/>
    </source>
</evidence>
<reference evidence="2 3" key="1">
    <citation type="journal article" date="2018" name="G3 (Bethesda)">
        <title>Phylogenetic and Phylogenomic Definition of Rhizopus Species.</title>
        <authorList>
            <person name="Gryganskyi A.P."/>
            <person name="Golan J."/>
            <person name="Dolatabadi S."/>
            <person name="Mondo S."/>
            <person name="Robb S."/>
            <person name="Idnurm A."/>
            <person name="Muszewska A."/>
            <person name="Steczkiewicz K."/>
            <person name="Masonjones S."/>
            <person name="Liao H.L."/>
            <person name="Gajdeczka M.T."/>
            <person name="Anike F."/>
            <person name="Vuek A."/>
            <person name="Anishchenko I.M."/>
            <person name="Voigt K."/>
            <person name="de Hoog G.S."/>
            <person name="Smith M.E."/>
            <person name="Heitman J."/>
            <person name="Vilgalys R."/>
            <person name="Stajich J.E."/>
        </authorList>
    </citation>
    <scope>NUCLEOTIDE SEQUENCE [LARGE SCALE GENOMIC DNA]</scope>
    <source>
        <strain evidence="2 3">LSU 92-RS-03</strain>
    </source>
</reference>
<protein>
    <submittedName>
        <fullName evidence="2">Uncharacterized protein</fullName>
    </submittedName>
</protein>
<sequence>MKPTDKGQEKPEGVEKNKSDEEESQNEPSSSREQVDSQKDNQASGSTEGIIGKVPNVQLGYESYTAIIKATQYEESPSTNNSKKRTSIDELQQQSMIASKAEASQNIIGIFRPVENGDQKFLNRVKVSVNLWMIMWNEKRKKTDRNLQWNDIYQRINFQSPLPGIDEMLLMNINDPDALGWRLAHAFIGCLDLQGYIVMASQIIDVYHKQLVASEYLYELVDTTLRSITESETYMESIESLIFCVYYTIKKLQEAEDKDVESLNDLNARDVVNILKTLFDIPHAESGITRNPFYQGRITSFNQIMMGLTELINDSDLSWETTQKAWSAIRMNKSHTTETDEQVRLIRAQLFEHIATLIDKKDGGWNPNTIIPSIISLLEPFHGCFAPLQTALIKQIYGKVFIFKERKHPTLQTDYYSLVLREFPSLCDEHGPLVIERIEISDVGGYDFTFNDVEIDLRNIIPSQVNSKMAAAVGESAKALEKNGFVDYDFHQSSANCKIAQFYYEKKHGLPPWRDRGVAQLKIKELSIHLKVQSVSQEGLGSEIHIICCKCDIKQLDINIEQSQHQG</sequence>
<evidence type="ECO:0000313" key="2">
    <source>
        <dbReference type="EMBL" id="RCI06827.1"/>
    </source>
</evidence>
<dbReference type="AlphaFoldDB" id="A0A367KXF2"/>
<dbReference type="EMBL" id="PJQM01000078">
    <property type="protein sequence ID" value="RCI06827.1"/>
    <property type="molecule type" value="Genomic_DNA"/>
</dbReference>
<accession>A0A367KXF2</accession>
<feature type="region of interest" description="Disordered" evidence="1">
    <location>
        <begin position="1"/>
        <end position="51"/>
    </location>
</feature>
<gene>
    <name evidence="2" type="ORF">CU098_012820</name>
</gene>
<organism evidence="2 3">
    <name type="scientific">Rhizopus stolonifer</name>
    <name type="common">Rhizopus nigricans</name>
    <dbReference type="NCBI Taxonomy" id="4846"/>
    <lineage>
        <taxon>Eukaryota</taxon>
        <taxon>Fungi</taxon>
        <taxon>Fungi incertae sedis</taxon>
        <taxon>Mucoromycota</taxon>
        <taxon>Mucoromycotina</taxon>
        <taxon>Mucoromycetes</taxon>
        <taxon>Mucorales</taxon>
        <taxon>Mucorineae</taxon>
        <taxon>Rhizopodaceae</taxon>
        <taxon>Rhizopus</taxon>
    </lineage>
</organism>
<dbReference type="OrthoDB" id="2234849at2759"/>
<feature type="compositionally biased region" description="Basic and acidic residues" evidence="1">
    <location>
        <begin position="1"/>
        <end position="19"/>
    </location>
</feature>
<name>A0A367KXF2_RHIST</name>
<dbReference type="Proteomes" id="UP000253551">
    <property type="component" value="Unassembled WGS sequence"/>
</dbReference>